<dbReference type="Gene3D" id="3.10.129.110">
    <property type="entry name" value="Polyketide synthase dehydratase"/>
    <property type="match status" value="2"/>
</dbReference>
<feature type="region of interest" description="C-terminal hotdog fold" evidence="6">
    <location>
        <begin position="4537"/>
        <end position="4675"/>
    </location>
</feature>
<dbReference type="CDD" id="cd00833">
    <property type="entry name" value="PKS"/>
    <property type="match status" value="4"/>
</dbReference>
<evidence type="ECO:0000256" key="3">
    <source>
        <dbReference type="ARBA" id="ARBA00022679"/>
    </source>
</evidence>
<protein>
    <submittedName>
        <fullName evidence="10">Acyl transferase domain-containing protein</fullName>
    </submittedName>
</protein>
<dbReference type="InterPro" id="IPR049551">
    <property type="entry name" value="PKS_DH_C"/>
</dbReference>
<feature type="domain" description="Ketosynthase family 3 (KS3)" evidence="8">
    <location>
        <begin position="5173"/>
        <end position="5588"/>
    </location>
</feature>
<dbReference type="Pfam" id="PF22953">
    <property type="entry name" value="SpnB_Rossmann"/>
    <property type="match status" value="2"/>
</dbReference>
<dbReference type="FunFam" id="1.10.1200.10:FF:000007">
    <property type="entry name" value="Probable polyketide synthase pks17"/>
    <property type="match status" value="4"/>
</dbReference>
<feature type="domain" description="Carrier" evidence="7">
    <location>
        <begin position="5080"/>
        <end position="5155"/>
    </location>
</feature>
<evidence type="ECO:0000313" key="10">
    <source>
        <dbReference type="EMBL" id="SCG63841.1"/>
    </source>
</evidence>
<dbReference type="Pfam" id="PF16197">
    <property type="entry name" value="KAsynt_C_assoc"/>
    <property type="match status" value="3"/>
</dbReference>
<dbReference type="GO" id="GO:0004315">
    <property type="term" value="F:3-oxoacyl-[acyl-carrier-protein] synthase activity"/>
    <property type="evidence" value="ECO:0007669"/>
    <property type="project" value="InterPro"/>
</dbReference>
<dbReference type="PROSITE" id="PS00606">
    <property type="entry name" value="KS3_1"/>
    <property type="match status" value="4"/>
</dbReference>
<dbReference type="Pfam" id="PF22621">
    <property type="entry name" value="CurL-like_PKS_C"/>
    <property type="match status" value="1"/>
</dbReference>
<dbReference type="Pfam" id="PF08240">
    <property type="entry name" value="ADH_N"/>
    <property type="match status" value="1"/>
</dbReference>
<dbReference type="InterPro" id="IPR036736">
    <property type="entry name" value="ACP-like_sf"/>
</dbReference>
<dbReference type="Gene3D" id="1.10.1200.10">
    <property type="entry name" value="ACP-like"/>
    <property type="match status" value="5"/>
</dbReference>
<dbReference type="InterPro" id="IPR057326">
    <property type="entry name" value="KR_dom"/>
</dbReference>
<dbReference type="SMART" id="SM00829">
    <property type="entry name" value="PKS_ER"/>
    <property type="match status" value="1"/>
</dbReference>
<feature type="region of interest" description="N-terminal hotdog fold" evidence="6">
    <location>
        <begin position="6027"/>
        <end position="6145"/>
    </location>
</feature>
<dbReference type="GO" id="GO:0016491">
    <property type="term" value="F:oxidoreductase activity"/>
    <property type="evidence" value="ECO:0007669"/>
    <property type="project" value="InterPro"/>
</dbReference>
<dbReference type="SMART" id="SM00826">
    <property type="entry name" value="PKS_DH"/>
    <property type="match status" value="2"/>
</dbReference>
<dbReference type="InterPro" id="IPR041618">
    <property type="entry name" value="PKS_DE"/>
</dbReference>
<evidence type="ECO:0000256" key="2">
    <source>
        <dbReference type="ARBA" id="ARBA00022553"/>
    </source>
</evidence>
<dbReference type="InterPro" id="IPR020843">
    <property type="entry name" value="ER"/>
</dbReference>
<evidence type="ECO:0000256" key="4">
    <source>
        <dbReference type="ARBA" id="ARBA00023268"/>
    </source>
</evidence>
<feature type="domain" description="Ketosynthase family 3 (KS3)" evidence="8">
    <location>
        <begin position="625"/>
        <end position="1040"/>
    </location>
</feature>
<keyword evidence="2" id="KW-0597">Phosphoprotein</keyword>
<dbReference type="Pfam" id="PF14765">
    <property type="entry name" value="PS-DH"/>
    <property type="match status" value="2"/>
</dbReference>
<dbReference type="GO" id="GO:0031177">
    <property type="term" value="F:phosphopantetheine binding"/>
    <property type="evidence" value="ECO:0007669"/>
    <property type="project" value="InterPro"/>
</dbReference>
<dbReference type="SUPFAM" id="SSF52151">
    <property type="entry name" value="FabD/lysophospholipase-like"/>
    <property type="match status" value="4"/>
</dbReference>
<feature type="domain" description="Carrier" evidence="7">
    <location>
        <begin position="6739"/>
        <end position="6814"/>
    </location>
</feature>
<dbReference type="PROSITE" id="PS01162">
    <property type="entry name" value="QOR_ZETA_CRYSTAL"/>
    <property type="match status" value="1"/>
</dbReference>
<dbReference type="Gene3D" id="6.10.140.1830">
    <property type="match status" value="1"/>
</dbReference>
<feature type="region of interest" description="C-terminal hotdog fold" evidence="6">
    <location>
        <begin position="6158"/>
        <end position="6294"/>
    </location>
</feature>
<dbReference type="PROSITE" id="PS52019">
    <property type="entry name" value="PKS_MFAS_DH"/>
    <property type="match status" value="2"/>
</dbReference>
<dbReference type="InterPro" id="IPR032821">
    <property type="entry name" value="PKS_assoc"/>
</dbReference>
<dbReference type="InterPro" id="IPR014031">
    <property type="entry name" value="Ketoacyl_synth_C"/>
</dbReference>
<dbReference type="PROSITE" id="PS50075">
    <property type="entry name" value="CARRIER"/>
    <property type="match status" value="5"/>
</dbReference>
<dbReference type="Pfam" id="PF13602">
    <property type="entry name" value="ADH_zinc_N_2"/>
    <property type="match status" value="1"/>
</dbReference>
<dbReference type="Pfam" id="PF00550">
    <property type="entry name" value="PP-binding"/>
    <property type="match status" value="5"/>
</dbReference>
<keyword evidence="4" id="KW-0511">Multifunctional enzyme</keyword>
<dbReference type="Pfam" id="PF08659">
    <property type="entry name" value="KR"/>
    <property type="match status" value="5"/>
</dbReference>
<keyword evidence="1" id="KW-0596">Phosphopantetheine</keyword>
<dbReference type="InterPro" id="IPR014030">
    <property type="entry name" value="Ketoacyl_synth_N"/>
</dbReference>
<name>A0A1C5J0M3_9ACTN</name>
<dbReference type="Gene3D" id="3.40.47.10">
    <property type="match status" value="4"/>
</dbReference>
<evidence type="ECO:0000259" key="8">
    <source>
        <dbReference type="PROSITE" id="PS52004"/>
    </source>
</evidence>
<reference evidence="11" key="1">
    <citation type="submission" date="2016-06" db="EMBL/GenBank/DDBJ databases">
        <authorList>
            <person name="Varghese N."/>
            <person name="Submissions Spin"/>
        </authorList>
    </citation>
    <scope>NUCLEOTIDE SEQUENCE [LARGE SCALE GENOMIC DNA]</scope>
    <source>
        <strain evidence="11">DSM 45647</strain>
    </source>
</reference>
<dbReference type="SUPFAM" id="SSF50129">
    <property type="entry name" value="GroES-like"/>
    <property type="match status" value="1"/>
</dbReference>
<evidence type="ECO:0000256" key="6">
    <source>
        <dbReference type="PROSITE-ProRule" id="PRU01363"/>
    </source>
</evidence>
<dbReference type="PANTHER" id="PTHR43775:SF51">
    <property type="entry name" value="INACTIVE PHENOLPHTHIOCEROL SYNTHESIS POLYKETIDE SYNTHASE TYPE I PKS1-RELATED"/>
    <property type="match status" value="1"/>
</dbReference>
<gene>
    <name evidence="10" type="ORF">GA0070213_1081</name>
</gene>
<dbReference type="InterPro" id="IPR055123">
    <property type="entry name" value="SpnB-like_Rossmann"/>
</dbReference>
<dbReference type="InterPro" id="IPR016035">
    <property type="entry name" value="Acyl_Trfase/lysoPLipase"/>
</dbReference>
<dbReference type="SMART" id="SM00827">
    <property type="entry name" value="PKS_AT"/>
    <property type="match status" value="4"/>
</dbReference>
<dbReference type="SMART" id="SM00825">
    <property type="entry name" value="PKS_KS"/>
    <property type="match status" value="4"/>
</dbReference>
<evidence type="ECO:0000259" key="9">
    <source>
        <dbReference type="PROSITE" id="PS52019"/>
    </source>
</evidence>
<dbReference type="SUPFAM" id="SSF53901">
    <property type="entry name" value="Thiolase-like"/>
    <property type="match status" value="4"/>
</dbReference>
<dbReference type="CDD" id="cd05195">
    <property type="entry name" value="enoyl_red"/>
    <property type="match status" value="1"/>
</dbReference>
<dbReference type="Pfam" id="PF00698">
    <property type="entry name" value="Acyl_transf_1"/>
    <property type="match status" value="4"/>
</dbReference>
<evidence type="ECO:0000256" key="1">
    <source>
        <dbReference type="ARBA" id="ARBA00022450"/>
    </source>
</evidence>
<dbReference type="Pfam" id="PF02801">
    <property type="entry name" value="Ketoacyl-synt_C"/>
    <property type="match status" value="4"/>
</dbReference>
<dbReference type="InterPro" id="IPR009081">
    <property type="entry name" value="PP-bd_ACP"/>
</dbReference>
<feature type="active site" description="Proton donor; for dehydratase activity" evidence="6">
    <location>
        <position position="6216"/>
    </location>
</feature>
<dbReference type="GO" id="GO:0008270">
    <property type="term" value="F:zinc ion binding"/>
    <property type="evidence" value="ECO:0007669"/>
    <property type="project" value="InterPro"/>
</dbReference>
<dbReference type="InterPro" id="IPR013968">
    <property type="entry name" value="PKS_KR"/>
</dbReference>
<dbReference type="Proteomes" id="UP000199360">
    <property type="component" value="Unassembled WGS sequence"/>
</dbReference>
<dbReference type="InterPro" id="IPR020807">
    <property type="entry name" value="PKS_DH"/>
</dbReference>
<dbReference type="CDD" id="cd08952">
    <property type="entry name" value="KR_1_SDR_x"/>
    <property type="match status" value="2"/>
</dbReference>
<dbReference type="InterPro" id="IPR013154">
    <property type="entry name" value="ADH-like_N"/>
</dbReference>
<dbReference type="PROSITE" id="PS52004">
    <property type="entry name" value="KS3_2"/>
    <property type="match status" value="4"/>
</dbReference>
<dbReference type="NCBIfam" id="NF045894">
    <property type="entry name" value="PKS_plus_SDR"/>
    <property type="match status" value="1"/>
</dbReference>
<dbReference type="InterPro" id="IPR042104">
    <property type="entry name" value="PKS_dehydratase_sf"/>
</dbReference>
<evidence type="ECO:0000313" key="11">
    <source>
        <dbReference type="Proteomes" id="UP000199360"/>
    </source>
</evidence>
<evidence type="ECO:0000256" key="5">
    <source>
        <dbReference type="ARBA" id="ARBA00023315"/>
    </source>
</evidence>
<sequence length="6893" mass="712693">FRDVLLGLGVYPDPDAVMGSEGAGVVVEVGPDVSDLAVGDRVFGLFHGGFAPRVVADHRVVARMPQGWSFAQAAAVPMAFLTAWYGLDDLGRLRAGERLLVHAAAGGVGMAAVQLARLWGAEVFATASPAKWAAVEALGVDPERIASSRDLGFADVFGGVDVVLDSLAGEFVDASLGMLRPGGRFVEMGKADIRDAAEVERRLGVWYKAFDLSEAGADRTAAMLADLVALFESGDLRLLPPTVADVRELPAVLGAMSRGAHVGKNVVLVPRPVDGPVLITGGTGGLGALVAAHLVEAHGVRDLVLVSRSGGPAPELDARVRVVAADVTDRAALAAVIDGIDDLAGVVHCAGVLDDGVFTSLTPERVAAVLAPKVDAVLHLHELTRDRDLALFTVFSSISAVFGTAGQAGYSAANAFLDGFVSYRRGLGLVGQSLGWGLWANAAGMGGAVAARVGGGMSDELGLALFDAAHRLPDAHVVPARLDLDAVRASGTVPPLLRRLVTSTVRRADDGGATGPDLARRLVGLADADQDRLLTDVVCTAAAGVLGHGSADAVQPTRAFKDLGFDSLTSVELRNRLNTATGLRLPATLVFDYPTPVVLAGWLRTELLGAPAPQQARIVRAATDDDAIAIVGMACRYPGGANSPDDLWRLVTDGTDAIGPFPTDRGWAADAGDYVRQGGFIDDATAFDSRLFGISPREALTMDPQQRVLLEACWEVFERAGFDPESLRGEPVGVFIGSSSSGYGTAGPLPDGAETHALTGTAPSVISGRVAYTFGIEGPAVTVDTACSSSLVALHLAAQALRSGECTMALTGGVTVLAGADIFPSFDSQGGLAGDGRCKPFSADADGTGWSEGVGVLLVEKLSDARRHGHQVLAVVRGTAVNSDGASNGLTAPNGPSQQRVITQALANARLTPADIDVVEAHGTGTALGDPIEAQALLATYGRQRPADQPLRLGSIKSNIGHTQAAAGVAGIIKMVLAMRHGELPRTLHARTPSAHIDWTSGALHLLTEPVAWPAGDRPRRAAVSSFGISGTNAHVVLEEAPTPVSAPAPAEPVAGPVPWVLSARTPAALRAQAERLREYALARPQSRPADVGAALVSTRAVLDHRAVVVGSDLASFAAALADLDTGTGGTGTGRTAFLFTGQGAQRIGMGSGLAERFPLFAETFDGIVARFDGLREALESDAIHRTVHTQAGLFAVEVALYRLFESWGVTPDYLLGHSIGEIAAAHVAGVLSLDDAVTLVAARGRLMQALPAGGAMLAVQASEAEVRKAIGRRKIDVAAVNGPNSVVVSGRAAAVDKLAARFPKTTRLTVSHAFHSSLMEPMLADFAAAIGHIEFASPRIPVVSNLTGEPVEEFTADYWVRHVREAVRFDDGMTWLADHGVTRCLEVGPAAVLSATAAPDLTYVTALRKDRDETTTVLEAAGRLWAVGVPVDWAAILPAAPRVDLPTYPFQRDRYWLMPAETTGITGAEDGAFWSAVERGDHESLAGELDGVDAGALERMLPALSAWRHRRRSQGVVEGWRYRVGWAPMPEPAPVVLSGTWLVLSETDADDIVAALASAGAEVVRSSSVTVVDGLRGVVWVGGAGWPLVAALKEIAAVGITAPVWAVTRGAVAVGRSESVTDVGASMVWGVGRVAGLELPQTWGGLVDVPARLGEPEGRRFAGVLAGGGEDQVAVRSSGVFVRRLRRAAPAGPANPVSLSGTVLVTGGTGALGSRAARWVVRRGASRVVLLSRRGEQAPGVRDLVAELSAEGAEVSVVACDVADRDAVHAVVAGIEGLTGVVHAAGVSGMESLLDVTKESFGAVVSGKVSGALHLDEATAELDLDLFLVFSSIAGVWGSGGQAAYAAGNAVLDALVESRRAAGKAGTAIAWGPWAEGGMAGEANAVDYLARRGLTAMDPDLAMHALALAVDSGDATTTVADVDWSRFVPTFAAQRPAPLFGELAVVASETPADDALAARLAGLSQTERRRELLALVRAQTAKALGYAGAVQVEPQTAFRDLGIDSVTAVEVKSRINAATGLHLGSSLVFDYPTPQALADHLLEALGFTGTDDAPAVAMPGRVDGDDIVIVGMACRYPGGVQSPEDLWRLVAGGADGMSVFPVDRGWAVPADASYSAVGGFVDSATGFDAGLFGISPREAVAMDPQQRMLLEVSWETLERSGVDPRSLRGRPVGVFVGASNSGYGTGGLFAETGDGHVLTGTANSVISGRVSYSFGFEGPAMTVDTACSSSLVALHLAAQALRSGECDLALAGGVTVITGPEVFAEFARQDGLSSDGRCKSFAGAADGTGWAEGAGMLLVERRADAERLGHRILAVISGSAVNQDGASNGLTAPNGPAQQRVIRQALASAGLTTADVDVVEAHGTGTRLGDPIEAQALLATYGQDRDEPLWLGSIKSNIGHTQAAAGVAGIIKMILAMRHGVLPATLHVDEPSPHVDWSAGAVELLTAARPWESNGSPRRAAVSAFGISGTNAHLILQEPAEQQATVEAPEADGPLPWLVSARSAEALAGQLVRLRQTVAELDPAAVAWSLATGRAALEHRAVVLAGTRDDLLTGLGAPTVSGVAAEGGLAVLFTGQGAQRIGMGLRLADRFPVFAAAFDAIRARFDQLLDMPLRDAVDSDAIHQTVYTQAGLFAVEVALFRLLQSWGITPDYLLGHSIGEIAAAHVADVLSLDDAVTLVAARGRLMQALPAGGAMLAVQASEAEVRSMLAGGVDVAAVNGPTSVVISGPAHAIDELAPRFAKATRLTVSHAFHSSLMEPMLADFAAAIRHLDFAPPRIPIVSNLTGEPVEQFTADYWVRHVREAVRFADGVAWLRAQGVTRAVEVGPSGVLSAMARLTAPDLTYAPALRKDRDEAESLLYAVAQAWTVGVPVDWTAILPAAPRVDLPTYAFQRDHYWLTPLDLPATTAADPVEAAFWQAVEGESLHDLLHTDVPASLGAALAEWRRDRMAAGAVASWCYDVTWQPVADPARPAPGSWIVLTPHDGVADPLVSTLSGAGLDIVELPVMPEDLDRAVLAEELAAMGAGLAGLAGVVSLLSLAEPADSVVPRSFLTVVQALGDSGVDARLWCVTQGAVSVGRSDPLHDATAALVWGAGRVAALEAPEQWGGLVDVPAGLGGREGDRLAGVLGGGEDQVAVRASGVFVRRLRPAPSPARPPAPRTWDGTVLVTGGTGALGAQVARWLVGRGVPRLVLTSRRGMDAPGAVELVAELSPARVDVVACDVADRPQVAELLAGIPDLRGVVHAAGVAGMGLLSQTTAEEFAAIVRGKVAGAVHLDALTHDLDLFVVFSSISGVWGSGGQPAYSAGNAFLDALVQARRAKGEPGTAIAWGPWAEAGMLVAEEGAEDYLRRRGLRPMPPALAIRALAEAVDADTGCLTVADVDWARFGPAFTASRPSPLLHDLLPADAAPAVTTPDTDRWAGHLAALGPAERSRTVLAQVRRTVAEVLGYADVDRVPPGRAFKDLGIDSLTAVELRDRLQALTGLALPASLAFDHPTATAVTDLLQSHVTGADTAAPVLTATAVTTDPIVIVSMACRYPGGVTGPEDLWRLVADGADAVGPFPTDRGWDLDALFDPDGSRAGSSYVREGGFLRDASTFDADMFGISPREALAMDPQQRLLLETTWEALERAGVDPTSLTGTPTGVFVGTNGQDYTTLSASAAGSEGYVATGTIASVMSGRLSYAFGLEGPAVTVDTACSSSLVALHLAGQALRQGECDLALVGGVTVMTTPYTFVEFSRQQGLSFDGRCKSFGAGADGTGWSEGVGMLVVERLSDARRNGHRVLAVVRGSAVNQDGASNGLTAPNGGAQQRVIRQALANSGLTTGDVDLVEAHGTGTKLGDPIEAQALLATYGQERSAERPLWLGSIKSNLGHTQAAAGVAGIIKLIMAMRHDTMPPTLYAEERTPHVDWSAGAVELLTEARPWKPNGHPRRGAVSSFGISGTNAHVIIEEPAAVTDPQLGVPPVEGRQPWLVSARSPQALAAQVERLRDFVAAEPELDPAAVAWSLATGRAALEHRAVLLGATREDFIAGLQASVASDAGGPQAAGASGVAAEGDLAFLFTGQGAQRVGMGAGLYARFPVFAEAFDGICARFDQVLDVPLREAIDSEAVHRTVYTQAGLFAVEVALFRLVESWGVIPDFLLGHSIGEIAAAHVAGVLSLDDAVTLVAARGRLMQALPAGGAMLAVRASEAEVRGQLIDGVDVAAVNGPTSVVVSGPEEKIDELAPRFARATRLTVSHAFHSSLMEPMLAEFAAAIAHISFAPPRVPVVSNLTGEPVEEFTAGYWVRHVREAVRFDDGMQWLAGNGVTRCLEVGPAGVLSALAAPDLAYVPALRKDRDETDSLLHAVATLWTAGVPVDWAAILPARARLELPTYAFQGRRFWPEAAPGAAVAVPGLTVTDHPLVGLAMPVAGADEVLLTGRLAASVQPWLADHTVWGRVVVPGTAFVDLALRAARQVGGGRIDELTVEAPLILAAGGAEVQVRVTAPDGYGVRDVRIHARPAHDADGPWTLHASGALTDAGGDDTFTLAQWPPADAQPVELDGFYDRLATDAGLDYGPVFRGLRSAWRTADTVYTEVAVPAEAHADATRFDLHPALLDAALHGCALLFPADGTARLPFAWSGVTLHATGATRLRVALSLAGPDAVTVRVADGIGEPVATVRRLMLRGASAEQLPTGAPAAVRDALFTVEWTPLPTPAGDPVEGVVVLPVRDVDQALDAVQNWLAADDAGGTLAVVTRGAVPAGGPVSDLPGAAVWGLLRSAQTENPDRIVLVDVDHDDPAAPDVVDAVGLGEPEVAVRAGEFLVPRLVRATPGTGTPAPIDGTVLITGGTGGLGALVAAHLVETHGVRDLVLVSRSGGPAPEVDARVRVVAADVTDRAALAAVIEGIDGLAGVVHCAGVLDDGVFTSLTPQRVAGVMAPKADAVVHLHELTRDLDLAMFTVFSSVSAVFGSAGQAAYAAANAFLDGFVSYRRGLGLVGQSLSWGLWANAAGMGGELAARLGGGMSDELGLALFDAARRLPDAHVVPARLDLDAVRASGTVPPLLRRLVTTTVRRADDGGATGTGLADRLAALPDADRDRLLTDVVCTAAAGVLGHSSGDAVLPGRAFKDLGFDSLTSVELRNRLNAATGLRLPATLVFDYPTPDALAGWLRTELLGAPAPAQARRVRAATDDDPIAIVGMSCRFPGGANSPEELWQLLSDGADAIGPFPTDRGWPADPAGYARQGGFLDAATDFDARLFGISPREAVAMDPQQRVLLEACWEVFERSGMDPESLRGEPVGVFIGASTFGYGMNGGMPPGSEGHLLTGTAPSIISGRVAYTFGLEGPALTVDTACSSSSVTLHLAAQALRRGECTMAIAGGVTVMASAGIFPSFDSQGGLAGDGRCKPFSADADGTGWSEGVGVLLVEKLSDARRNGHQVLAVVRGTAVNQDGASNGLTAPNGPSQQRVIGQALADARLTPADVDVVEAHGTGTVLGDPIEAQALLAAYGGDRDGQPLWLGSIKSNIGHTQCAAGVAGIIKMVLAMRHGVLPRTLHADQPSPHIDWTGNALRLLTEPVSWTAGAGRPRRAAVSSFGISGTNAHVVLEEAPTRAPAPAPTEPDPSVVPWVLSARTAEALRAQAGRLHQHLLAHPDLRPVDVGHTLASARAVLEHRAVVPAAAVETLARIAAGDDTGTPAGTGRTAVLFTGQGAQWPGMGAGLATRFPVFAEAFDAIVGRFDGLREALESDAIHQTVHTQAGLFAVEVALYRLFESWGVTPDHLLGHSIGEIAAAHVAGVFDLDDAVTLVAARGRLMQALPAGGAMLAVRASEADVRAALPAGVDVAAVNGPNAVVLSGPADAIDALEPRFPRATRLTVSHAFHSSLMEPMLAEFGAAIENLTYRAPRIPVVSNLTGEPVEEYTASYWVRHVREAVRFADGVAWLAAHGVVRCLEVGPHGVLTTMAPQTAPDLLYAPGMRRNRDEAATALDAVGRLFVSGAAVDWAAVLDGRGGRTVPLPTYAFQRERFWPASVGAGDVTSAGLTGGGHPMLAASVRLTGGDGDVYTGRLSVDTHPWLADHVVLGRIVVPGTAFVELAVHAGRGAIRELTLAAPLVVPAGGAVDLQVRAAEPDEAGDRRVVIAARADGATDWTTHATGVVSPGEGPAPAFDLTAWPPVGAEPVDVDGLYAATAANGLDYGPVFQGLRRAWRLGADVYAEVETTDPEAGRYALFPPLLDAALHGIGLGAFVGDADRPWLPFSWSGVTLHAIGATAARIRLSPAGTDTVALSVADGAGQPVATVDALALRPAALPADAAGPANAFFTVDWVPAPATPGDTAPTAVVAGDPATAERLGLPPVDEPATVADLVVVPATSVTEVLGLTQRWLADEPDRPSRLVLLTRLAVPAGGPVADPDGAAVWGLIRSAQSENPGRIVLADTDDDPASWATVVAAAAGDEPQIAVRAGTVLVPRLVRAEAPAASEPEPFPGTVLVTGGTGALGALVAEHVVRTHGVRDLVLVSRQGADAPGAADLVASLEALGARATLARGDAGDRDDLRRVIAAIPTAAPLTGVIHCAGVLDDGVLGSLTAERVERVLRPKADAARHLHELTAHLDLRWFLLFSSVAATFGAPGQANYAAANGFLDGLASHRRGLGLPAQSMAWGLWAVSSGMTGQLDDRDVARIGGGMATGDGLALFDRALAAGLPHAVLNPLDLRALAGAELPPLLRTLVPAAPRRAGESAPDGRELARRLAGLDPTGRAEEMLALVRGQAAAALGYPDPAAIEPERGLTDQGLDSLTAVELRNRLAAATGLRLPSTLVFDHPTAVRLAAELDRRLAAAGPTDPGLLDDLDRVAGGLALDGLDESVRRRAVARLLALAAKFGGTDGTAEPAATGGLDAATDDEIFAFIDNELGAS</sequence>
<feature type="domain" description="Carrier" evidence="7">
    <location>
        <begin position="1968"/>
        <end position="2046"/>
    </location>
</feature>
<feature type="active site" description="Proton acceptor; for dehydratase activity" evidence="6">
    <location>
        <position position="4434"/>
    </location>
</feature>
<keyword evidence="5" id="KW-0012">Acyltransferase</keyword>
<feature type="active site" description="Proton acceptor; for dehydratase activity" evidence="6">
    <location>
        <position position="6059"/>
    </location>
</feature>
<dbReference type="InterPro" id="IPR020841">
    <property type="entry name" value="PKS_Beta-ketoAc_synthase_dom"/>
</dbReference>
<feature type="region of interest" description="N-terminal hotdog fold" evidence="6">
    <location>
        <begin position="4402"/>
        <end position="4525"/>
    </location>
</feature>
<dbReference type="FunFam" id="3.40.47.10:FF:000019">
    <property type="entry name" value="Polyketide synthase type I"/>
    <property type="match status" value="4"/>
</dbReference>
<dbReference type="SMART" id="SM00822">
    <property type="entry name" value="PKS_KR"/>
    <property type="match status" value="5"/>
</dbReference>
<dbReference type="InterPro" id="IPR036291">
    <property type="entry name" value="NAD(P)-bd_dom_sf"/>
</dbReference>
<dbReference type="InterPro" id="IPR018201">
    <property type="entry name" value="Ketoacyl_synth_AS"/>
</dbReference>
<evidence type="ECO:0000259" key="7">
    <source>
        <dbReference type="PROSITE" id="PS50075"/>
    </source>
</evidence>
<dbReference type="CDD" id="cd08956">
    <property type="entry name" value="KR_3_FAS_SDR_x"/>
    <property type="match status" value="2"/>
</dbReference>
<dbReference type="InterPro" id="IPR014043">
    <property type="entry name" value="Acyl_transferase_dom"/>
</dbReference>
<keyword evidence="11" id="KW-1185">Reference proteome</keyword>
<dbReference type="EMBL" id="FMDM01000008">
    <property type="protein sequence ID" value="SCG63841.1"/>
    <property type="molecule type" value="Genomic_DNA"/>
</dbReference>
<proteinExistence type="predicted"/>
<dbReference type="SMART" id="SM01294">
    <property type="entry name" value="PKS_PP_betabranch"/>
    <property type="match status" value="5"/>
</dbReference>
<keyword evidence="3 10" id="KW-0808">Transferase</keyword>
<dbReference type="InterPro" id="IPR049552">
    <property type="entry name" value="PKS_DH_N"/>
</dbReference>
<dbReference type="Pfam" id="PF18369">
    <property type="entry name" value="PKS_DE"/>
    <property type="match status" value="1"/>
</dbReference>
<feature type="domain" description="PKS/mFAS DH" evidence="9">
    <location>
        <begin position="4402"/>
        <end position="4675"/>
    </location>
</feature>
<feature type="active site" description="Proton donor; for dehydratase activity" evidence="6">
    <location>
        <position position="4599"/>
    </location>
</feature>
<dbReference type="InterPro" id="IPR049900">
    <property type="entry name" value="PKS_mFAS_DH"/>
</dbReference>
<feature type="domain" description="PKS/mFAS DH" evidence="9">
    <location>
        <begin position="6027"/>
        <end position="6294"/>
    </location>
</feature>
<dbReference type="STRING" id="745366.GA0070213_1081"/>
<dbReference type="SMART" id="SM00823">
    <property type="entry name" value="PKS_PP"/>
    <property type="match status" value="5"/>
</dbReference>
<feature type="non-terminal residue" evidence="10">
    <location>
        <position position="1"/>
    </location>
</feature>
<dbReference type="InterPro" id="IPR016036">
    <property type="entry name" value="Malonyl_transacylase_ACP-bd"/>
</dbReference>
<dbReference type="GO" id="GO:0006633">
    <property type="term" value="P:fatty acid biosynthetic process"/>
    <property type="evidence" value="ECO:0007669"/>
    <property type="project" value="InterPro"/>
</dbReference>
<dbReference type="InterPro" id="IPR020806">
    <property type="entry name" value="PKS_PP-bd"/>
</dbReference>
<feature type="domain" description="Ketosynthase family 3 (KS3)" evidence="8">
    <location>
        <begin position="3527"/>
        <end position="3952"/>
    </location>
</feature>
<dbReference type="Pfam" id="PF00109">
    <property type="entry name" value="ketoacyl-synt"/>
    <property type="match status" value="4"/>
</dbReference>
<accession>A0A1C5J0M3</accession>
<feature type="domain" description="Carrier" evidence="7">
    <location>
        <begin position="3435"/>
        <end position="3510"/>
    </location>
</feature>
<dbReference type="InterPro" id="IPR016039">
    <property type="entry name" value="Thiolase-like"/>
</dbReference>
<dbReference type="PROSITE" id="PS00012">
    <property type="entry name" value="PHOSPHOPANTETHEINE"/>
    <property type="match status" value="3"/>
</dbReference>
<dbReference type="GO" id="GO:0004312">
    <property type="term" value="F:fatty acid synthase activity"/>
    <property type="evidence" value="ECO:0007669"/>
    <property type="project" value="TreeGrafter"/>
</dbReference>
<dbReference type="SUPFAM" id="SSF47336">
    <property type="entry name" value="ACP-like"/>
    <property type="match status" value="5"/>
</dbReference>
<feature type="domain" description="Carrier" evidence="7">
    <location>
        <begin position="532"/>
        <end position="607"/>
    </location>
</feature>
<dbReference type="InterPro" id="IPR002364">
    <property type="entry name" value="Quin_OxRdtase/zeta-crystal_CS"/>
</dbReference>
<dbReference type="Gene3D" id="3.40.50.720">
    <property type="entry name" value="NAD(P)-binding Rossmann-like Domain"/>
    <property type="match status" value="6"/>
</dbReference>
<dbReference type="Gene3D" id="3.90.180.10">
    <property type="entry name" value="Medium-chain alcohol dehydrogenases, catalytic domain"/>
    <property type="match status" value="1"/>
</dbReference>
<dbReference type="InterPro" id="IPR006162">
    <property type="entry name" value="Ppantetheine_attach_site"/>
</dbReference>
<dbReference type="SUPFAM" id="SSF55048">
    <property type="entry name" value="Probable ACP-binding domain of malonyl-CoA ACP transacylase"/>
    <property type="match status" value="4"/>
</dbReference>
<dbReference type="PANTHER" id="PTHR43775">
    <property type="entry name" value="FATTY ACID SYNTHASE"/>
    <property type="match status" value="1"/>
</dbReference>
<dbReference type="Pfam" id="PF21089">
    <property type="entry name" value="PKS_DH_N"/>
    <property type="match status" value="2"/>
</dbReference>
<feature type="domain" description="Ketosynthase family 3 (KS3)" evidence="8">
    <location>
        <begin position="2065"/>
        <end position="2479"/>
    </location>
</feature>
<dbReference type="InterPro" id="IPR011032">
    <property type="entry name" value="GroES-like_sf"/>
</dbReference>
<organism evidence="10 11">
    <name type="scientific">Micromonospora humi</name>
    <dbReference type="NCBI Taxonomy" id="745366"/>
    <lineage>
        <taxon>Bacteria</taxon>
        <taxon>Bacillati</taxon>
        <taxon>Actinomycetota</taxon>
        <taxon>Actinomycetes</taxon>
        <taxon>Micromonosporales</taxon>
        <taxon>Micromonosporaceae</taxon>
        <taxon>Micromonospora</taxon>
    </lineage>
</organism>
<dbReference type="Gene3D" id="3.30.70.3290">
    <property type="match status" value="4"/>
</dbReference>
<dbReference type="InterPro" id="IPR001227">
    <property type="entry name" value="Ac_transferase_dom_sf"/>
</dbReference>
<dbReference type="Gene3D" id="3.40.366.10">
    <property type="entry name" value="Malonyl-Coenzyme A Acyl Carrier Protein, domain 2"/>
    <property type="match status" value="4"/>
</dbReference>
<dbReference type="InterPro" id="IPR050091">
    <property type="entry name" value="PKS_NRPS_Biosynth_Enz"/>
</dbReference>
<dbReference type="SUPFAM" id="SSF51735">
    <property type="entry name" value="NAD(P)-binding Rossmann-fold domains"/>
    <property type="match status" value="10"/>
</dbReference>